<dbReference type="PROSITE" id="PS51128">
    <property type="entry name" value="ZF_DKSA_2"/>
    <property type="match status" value="1"/>
</dbReference>
<dbReference type="InterPro" id="IPR000962">
    <property type="entry name" value="Znf_DskA_TraR"/>
</dbReference>
<reference evidence="6" key="1">
    <citation type="submission" date="2021-08" db="EMBL/GenBank/DDBJ databases">
        <authorList>
            <person name="Nwanade C."/>
            <person name="Wang M."/>
            <person name="Masoudi A."/>
            <person name="Yu Z."/>
            <person name="Liu J."/>
        </authorList>
    </citation>
    <scope>NUCLEOTIDE SEQUENCE</scope>
    <source>
        <strain evidence="6">S122</strain>
    </source>
</reference>
<accession>A0A9Q9HJ47</accession>
<dbReference type="Gene3D" id="1.20.120.910">
    <property type="entry name" value="DksA, coiled-coil domain"/>
    <property type="match status" value="1"/>
</dbReference>
<dbReference type="GO" id="GO:0008270">
    <property type="term" value="F:zinc ion binding"/>
    <property type="evidence" value="ECO:0007669"/>
    <property type="project" value="UniProtKB-KW"/>
</dbReference>
<dbReference type="RefSeq" id="WP_259972076.1">
    <property type="nucleotide sequence ID" value="NZ_CP081070.1"/>
</dbReference>
<dbReference type="KEGG" id="lcae:K3721_05125"/>
<dbReference type="EMBL" id="CP081070">
    <property type="protein sequence ID" value="UWQ54917.1"/>
    <property type="molecule type" value="Genomic_DNA"/>
</dbReference>
<gene>
    <name evidence="6" type="ORF">K3721_05125</name>
</gene>
<evidence type="ECO:0000256" key="3">
    <source>
        <dbReference type="ARBA" id="ARBA00022833"/>
    </source>
</evidence>
<sequence>MDFSTRKQTLEVRRMELAGMLSQAGLGLEGAYAAPRRPRAAAPAASAIEVPAKASLDELRRIDAALARLREGSYGFCQICGDDIADDWLDQRPASPFCKSCAL</sequence>
<dbReference type="AlphaFoldDB" id="A0A9Q9HJ47"/>
<keyword evidence="2" id="KW-0863">Zinc-finger</keyword>
<evidence type="ECO:0000259" key="5">
    <source>
        <dbReference type="Pfam" id="PF01258"/>
    </source>
</evidence>
<evidence type="ECO:0000256" key="2">
    <source>
        <dbReference type="ARBA" id="ARBA00022771"/>
    </source>
</evidence>
<evidence type="ECO:0000313" key="7">
    <source>
        <dbReference type="Proteomes" id="UP001058713"/>
    </source>
</evidence>
<organism evidence="6 7">
    <name type="scientific">Leisingera caerulea</name>
    <name type="common">Phaeobacter caeruleus</name>
    <dbReference type="NCBI Taxonomy" id="506591"/>
    <lineage>
        <taxon>Bacteria</taxon>
        <taxon>Pseudomonadati</taxon>
        <taxon>Pseudomonadota</taxon>
        <taxon>Alphaproteobacteria</taxon>
        <taxon>Rhodobacterales</taxon>
        <taxon>Roseobacteraceae</taxon>
        <taxon>Leisingera</taxon>
    </lineage>
</organism>
<protein>
    <submittedName>
        <fullName evidence="6">TraR/DksA C4-type zinc finger protein</fullName>
    </submittedName>
</protein>
<keyword evidence="1" id="KW-0479">Metal-binding</keyword>
<evidence type="ECO:0000313" key="6">
    <source>
        <dbReference type="EMBL" id="UWQ54917.1"/>
    </source>
</evidence>
<name>A0A9Q9HJ47_LEICA</name>
<keyword evidence="3" id="KW-0862">Zinc</keyword>
<dbReference type="Proteomes" id="UP001058713">
    <property type="component" value="Chromosome"/>
</dbReference>
<feature type="zinc finger region" description="dksA C4-type" evidence="4">
    <location>
        <begin position="77"/>
        <end position="101"/>
    </location>
</feature>
<proteinExistence type="predicted"/>
<dbReference type="Pfam" id="PF01258">
    <property type="entry name" value="zf-dskA_traR"/>
    <property type="match status" value="1"/>
</dbReference>
<feature type="domain" description="Zinc finger DksA/TraR C4-type" evidence="5">
    <location>
        <begin position="72"/>
        <end position="102"/>
    </location>
</feature>
<evidence type="ECO:0000256" key="4">
    <source>
        <dbReference type="PROSITE-ProRule" id="PRU00510"/>
    </source>
</evidence>
<evidence type="ECO:0000256" key="1">
    <source>
        <dbReference type="ARBA" id="ARBA00022723"/>
    </source>
</evidence>